<dbReference type="RefSeq" id="WP_052594680.1">
    <property type="nucleotide sequence ID" value="NZ_CP011112.1"/>
</dbReference>
<dbReference type="STRING" id="571913.VV02_20890"/>
<keyword evidence="3 6" id="KW-0032">Aminotransferase</keyword>
<dbReference type="GO" id="GO:0006520">
    <property type="term" value="P:amino acid metabolic process"/>
    <property type="evidence" value="ECO:0007669"/>
    <property type="project" value="InterPro"/>
</dbReference>
<accession>A0A0K1JMC6</accession>
<keyword evidence="5" id="KW-0663">Pyridoxal phosphate</keyword>
<dbReference type="Pfam" id="PF00155">
    <property type="entry name" value="Aminotran_1_2"/>
    <property type="match status" value="1"/>
</dbReference>
<dbReference type="InterPro" id="IPR004838">
    <property type="entry name" value="NHTrfase_class1_PyrdxlP-BS"/>
</dbReference>
<feature type="domain" description="Aminotransferase class I/classII large" evidence="7">
    <location>
        <begin position="31"/>
        <end position="378"/>
    </location>
</feature>
<evidence type="ECO:0000313" key="9">
    <source>
        <dbReference type="Proteomes" id="UP000066480"/>
    </source>
</evidence>
<dbReference type="SUPFAM" id="SSF53383">
    <property type="entry name" value="PLP-dependent transferases"/>
    <property type="match status" value="1"/>
</dbReference>
<dbReference type="KEGG" id="lmoi:VV02_20890"/>
<dbReference type="CDD" id="cd00609">
    <property type="entry name" value="AAT_like"/>
    <property type="match status" value="1"/>
</dbReference>
<evidence type="ECO:0000259" key="7">
    <source>
        <dbReference type="Pfam" id="PF00155"/>
    </source>
</evidence>
<evidence type="ECO:0000256" key="6">
    <source>
        <dbReference type="RuleBase" id="RU000481"/>
    </source>
</evidence>
<keyword evidence="9" id="KW-1185">Reference proteome</keyword>
<dbReference type="AlphaFoldDB" id="A0A0K1JMC6"/>
<evidence type="ECO:0000313" key="8">
    <source>
        <dbReference type="EMBL" id="AKU17728.1"/>
    </source>
</evidence>
<comment type="similarity">
    <text evidence="2 6">Belongs to the class-I pyridoxal-phosphate-dependent aminotransferase family.</text>
</comment>
<protein>
    <recommendedName>
        <fullName evidence="6">Aminotransferase</fullName>
        <ecNumber evidence="6">2.6.1.-</ecNumber>
    </recommendedName>
</protein>
<dbReference type="EMBL" id="CP011112">
    <property type="protein sequence ID" value="AKU17728.1"/>
    <property type="molecule type" value="Genomic_DNA"/>
</dbReference>
<reference evidence="8 9" key="1">
    <citation type="submission" date="2015-03" db="EMBL/GenBank/DDBJ databases">
        <title>Luteipulveratus halotolerans sp. nov., a novel actinobacterium (Dermacoccaceae) from Sarawak, Malaysia.</title>
        <authorList>
            <person name="Juboi H."/>
            <person name="Basik A."/>
            <person name="Shamsul S.S."/>
            <person name="Arnold P."/>
            <person name="Schmitt E.K."/>
            <person name="Sanglier J.-J."/>
            <person name="Yeo T."/>
        </authorList>
    </citation>
    <scope>NUCLEOTIDE SEQUENCE [LARGE SCALE GENOMIC DNA]</scope>
    <source>
        <strain evidence="8 9">MN07-A0370</strain>
    </source>
</reference>
<dbReference type="Gene3D" id="3.40.640.10">
    <property type="entry name" value="Type I PLP-dependent aspartate aminotransferase-like (Major domain)"/>
    <property type="match status" value="1"/>
</dbReference>
<dbReference type="InterPro" id="IPR050596">
    <property type="entry name" value="AspAT/PAT-like"/>
</dbReference>
<proteinExistence type="inferred from homology"/>
<dbReference type="PROSITE" id="PS00105">
    <property type="entry name" value="AA_TRANSFER_CLASS_1"/>
    <property type="match status" value="1"/>
</dbReference>
<evidence type="ECO:0000256" key="4">
    <source>
        <dbReference type="ARBA" id="ARBA00022679"/>
    </source>
</evidence>
<dbReference type="InterPro" id="IPR004839">
    <property type="entry name" value="Aminotransferase_I/II_large"/>
</dbReference>
<dbReference type="InterPro" id="IPR015424">
    <property type="entry name" value="PyrdxlP-dep_Trfase"/>
</dbReference>
<dbReference type="PANTHER" id="PTHR46383">
    <property type="entry name" value="ASPARTATE AMINOTRANSFERASE"/>
    <property type="match status" value="1"/>
</dbReference>
<dbReference type="GO" id="GO:0008483">
    <property type="term" value="F:transaminase activity"/>
    <property type="evidence" value="ECO:0007669"/>
    <property type="project" value="UniProtKB-KW"/>
</dbReference>
<name>A0A0K1JMC6_9MICO</name>
<dbReference type="InterPro" id="IPR015421">
    <property type="entry name" value="PyrdxlP-dep_Trfase_major"/>
</dbReference>
<dbReference type="PANTHER" id="PTHR46383:SF2">
    <property type="entry name" value="AMINOTRANSFERASE"/>
    <property type="match status" value="1"/>
</dbReference>
<evidence type="ECO:0000256" key="1">
    <source>
        <dbReference type="ARBA" id="ARBA00001933"/>
    </source>
</evidence>
<dbReference type="PATRIC" id="fig|571913.6.peg.4236"/>
<evidence type="ECO:0000256" key="3">
    <source>
        <dbReference type="ARBA" id="ARBA00022576"/>
    </source>
</evidence>
<gene>
    <name evidence="8" type="ORF">VV02_20890</name>
</gene>
<sequence>MRTPSERGQVEPFHVMEVLKAGAERARTHGDVILMCAGQPSTPAPQAVLDAARDAMSSHTLGYTETTGILPLREAIAEHHQSTYGVAVRPDQVCVTTGSSGGFTALFLAAFDPGDLVVMTRPGYPAYRNTLQALGIRVHELECGADTRYQPTVAMLDALPETPDGVIIASPANPTGTIIDETELAAIARWCDQRGALLVSDEIYHGVSYGRPCSSAWQTSTSSVVVGSVSKYYSMTGWRLGWMLLPESLARPVELLSGNLSICPPAVAQHAALACFTPEARTELDGHVHRYAESRELLVQRLPQLGVTSYAPPDGAFYAWCDIGHLTDDSTAWCREVLSRTGVAITPGVDFDIVDGHRFMRLSFAGSTAEVAEAMDRLVDYTSE</sequence>
<dbReference type="EC" id="2.6.1.-" evidence="6"/>
<dbReference type="GO" id="GO:0030170">
    <property type="term" value="F:pyridoxal phosphate binding"/>
    <property type="evidence" value="ECO:0007669"/>
    <property type="project" value="InterPro"/>
</dbReference>
<evidence type="ECO:0000256" key="2">
    <source>
        <dbReference type="ARBA" id="ARBA00007441"/>
    </source>
</evidence>
<organism evidence="8 9">
    <name type="scientific">Luteipulveratus mongoliensis</name>
    <dbReference type="NCBI Taxonomy" id="571913"/>
    <lineage>
        <taxon>Bacteria</taxon>
        <taxon>Bacillati</taxon>
        <taxon>Actinomycetota</taxon>
        <taxon>Actinomycetes</taxon>
        <taxon>Micrococcales</taxon>
        <taxon>Dermacoccaceae</taxon>
        <taxon>Luteipulveratus</taxon>
    </lineage>
</organism>
<comment type="cofactor">
    <cofactor evidence="1 6">
        <name>pyridoxal 5'-phosphate</name>
        <dbReference type="ChEBI" id="CHEBI:597326"/>
    </cofactor>
</comment>
<dbReference type="OrthoDB" id="4436468at2"/>
<dbReference type="Proteomes" id="UP000066480">
    <property type="component" value="Chromosome"/>
</dbReference>
<keyword evidence="4 6" id="KW-0808">Transferase</keyword>
<evidence type="ECO:0000256" key="5">
    <source>
        <dbReference type="ARBA" id="ARBA00022898"/>
    </source>
</evidence>